<evidence type="ECO:0000313" key="1">
    <source>
        <dbReference type="EMBL" id="KLU90289.1"/>
    </source>
</evidence>
<reference evidence="1" key="1">
    <citation type="submission" date="2010-05" db="EMBL/GenBank/DDBJ databases">
        <title>The Genome Sequence of Magnaporthe poae strain ATCC 64411.</title>
        <authorList>
            <consortium name="The Broad Institute Genome Sequencing Platform"/>
            <consortium name="Broad Institute Genome Sequencing Center for Infectious Disease"/>
            <person name="Ma L.-J."/>
            <person name="Dead R."/>
            <person name="Young S."/>
            <person name="Zeng Q."/>
            <person name="Koehrsen M."/>
            <person name="Alvarado L."/>
            <person name="Berlin A."/>
            <person name="Chapman S.B."/>
            <person name="Chen Z."/>
            <person name="Freedman E."/>
            <person name="Gellesch M."/>
            <person name="Goldberg J."/>
            <person name="Griggs A."/>
            <person name="Gujja S."/>
            <person name="Heilman E.R."/>
            <person name="Heiman D."/>
            <person name="Hepburn T."/>
            <person name="Howarth C."/>
            <person name="Jen D."/>
            <person name="Larson L."/>
            <person name="Mehta T."/>
            <person name="Neiman D."/>
            <person name="Pearson M."/>
            <person name="Roberts A."/>
            <person name="Saif S."/>
            <person name="Shea T."/>
            <person name="Shenoy N."/>
            <person name="Sisk P."/>
            <person name="Stolte C."/>
            <person name="Sykes S."/>
            <person name="Walk T."/>
            <person name="White J."/>
            <person name="Yandava C."/>
            <person name="Haas B."/>
            <person name="Nusbaum C."/>
            <person name="Birren B."/>
        </authorList>
    </citation>
    <scope>NUCLEOTIDE SEQUENCE</scope>
    <source>
        <strain evidence="1">ATCC 64411</strain>
    </source>
</reference>
<keyword evidence="3" id="KW-1185">Reference proteome</keyword>
<evidence type="ECO:0000313" key="3">
    <source>
        <dbReference type="Proteomes" id="UP000011715"/>
    </source>
</evidence>
<evidence type="ECO:0000313" key="2">
    <source>
        <dbReference type="EnsemblFungi" id="MAPG_09253T0"/>
    </source>
</evidence>
<dbReference type="AlphaFoldDB" id="A0A0C4E9G8"/>
<name>A0A0C4E9G8_MAGP6</name>
<dbReference type="eggNOG" id="ENOG502T6AN">
    <property type="taxonomic scope" value="Eukaryota"/>
</dbReference>
<dbReference type="EnsemblFungi" id="MAPG_09253T0">
    <property type="protein sequence ID" value="MAPG_09253T0"/>
    <property type="gene ID" value="MAPG_09253"/>
</dbReference>
<dbReference type="Proteomes" id="UP000011715">
    <property type="component" value="Unassembled WGS sequence"/>
</dbReference>
<accession>A0A0C4E9G8</accession>
<organism evidence="2 3">
    <name type="scientific">Magnaporthiopsis poae (strain ATCC 64411 / 73-15)</name>
    <name type="common">Kentucky bluegrass fungus</name>
    <name type="synonym">Magnaporthe poae</name>
    <dbReference type="NCBI Taxonomy" id="644358"/>
    <lineage>
        <taxon>Eukaryota</taxon>
        <taxon>Fungi</taxon>
        <taxon>Dikarya</taxon>
        <taxon>Ascomycota</taxon>
        <taxon>Pezizomycotina</taxon>
        <taxon>Sordariomycetes</taxon>
        <taxon>Sordariomycetidae</taxon>
        <taxon>Magnaporthales</taxon>
        <taxon>Magnaporthaceae</taxon>
        <taxon>Magnaporthiopsis</taxon>
    </lineage>
</organism>
<dbReference type="EMBL" id="ADBL01002264">
    <property type="status" value="NOT_ANNOTATED_CDS"/>
    <property type="molecule type" value="Genomic_DNA"/>
</dbReference>
<reference evidence="2" key="4">
    <citation type="journal article" date="2015" name="G3 (Bethesda)">
        <title>Genome sequences of three phytopathogenic species of the Magnaporthaceae family of fungi.</title>
        <authorList>
            <person name="Okagaki L.H."/>
            <person name="Nunes C.C."/>
            <person name="Sailsbery J."/>
            <person name="Clay B."/>
            <person name="Brown D."/>
            <person name="John T."/>
            <person name="Oh Y."/>
            <person name="Young N."/>
            <person name="Fitzgerald M."/>
            <person name="Haas B.J."/>
            <person name="Zeng Q."/>
            <person name="Young S."/>
            <person name="Adiconis X."/>
            <person name="Fan L."/>
            <person name="Levin J.Z."/>
            <person name="Mitchell T.K."/>
            <person name="Okubara P.A."/>
            <person name="Farman M.L."/>
            <person name="Kohn L.M."/>
            <person name="Birren B."/>
            <person name="Ma L.-J."/>
            <person name="Dean R.A."/>
        </authorList>
    </citation>
    <scope>NUCLEOTIDE SEQUENCE</scope>
    <source>
        <strain evidence="2">ATCC 64411 / 73-15</strain>
    </source>
</reference>
<reference evidence="3" key="2">
    <citation type="submission" date="2010-05" db="EMBL/GenBank/DDBJ databases">
        <title>The genome sequence of Magnaporthe poae strain ATCC 64411.</title>
        <authorList>
            <person name="Ma L.-J."/>
            <person name="Dead R."/>
            <person name="Young S."/>
            <person name="Zeng Q."/>
            <person name="Koehrsen M."/>
            <person name="Alvarado L."/>
            <person name="Berlin A."/>
            <person name="Chapman S.B."/>
            <person name="Chen Z."/>
            <person name="Freedman E."/>
            <person name="Gellesch M."/>
            <person name="Goldberg J."/>
            <person name="Griggs A."/>
            <person name="Gujja S."/>
            <person name="Heilman E.R."/>
            <person name="Heiman D."/>
            <person name="Hepburn T."/>
            <person name="Howarth C."/>
            <person name="Jen D."/>
            <person name="Larson L."/>
            <person name="Mehta T."/>
            <person name="Neiman D."/>
            <person name="Pearson M."/>
            <person name="Roberts A."/>
            <person name="Saif S."/>
            <person name="Shea T."/>
            <person name="Shenoy N."/>
            <person name="Sisk P."/>
            <person name="Stolte C."/>
            <person name="Sykes S."/>
            <person name="Walk T."/>
            <person name="White J."/>
            <person name="Yandava C."/>
            <person name="Haas B."/>
            <person name="Nusbaum C."/>
            <person name="Birren B."/>
        </authorList>
    </citation>
    <scope>NUCLEOTIDE SEQUENCE [LARGE SCALE GENOMIC DNA]</scope>
    <source>
        <strain evidence="3">ATCC 64411 / 73-15</strain>
    </source>
</reference>
<sequence>MAPSQPDIPIRGEFILAGPETAEKGEKFVVPIVFRIRLDEFPSVPIEELKVEFHLVKRDGQELQAPFGAVLEPRDKVASRRAVRLHNGAAYFVADSPYIRYDGWFGIGAKIRRCRDSHEPAVVGRQVRNGMLRVERCLRDKPEPSNEDAHIMAELRAHGILVDPTLSHAGTGRSQSESGCCVVL</sequence>
<reference evidence="1" key="3">
    <citation type="submission" date="2011-03" db="EMBL/GenBank/DDBJ databases">
        <title>Annotation of Magnaporthe poae ATCC 64411.</title>
        <authorList>
            <person name="Ma L.-J."/>
            <person name="Dead R."/>
            <person name="Young S.K."/>
            <person name="Zeng Q."/>
            <person name="Gargeya S."/>
            <person name="Fitzgerald M."/>
            <person name="Haas B."/>
            <person name="Abouelleil A."/>
            <person name="Alvarado L."/>
            <person name="Arachchi H.M."/>
            <person name="Berlin A."/>
            <person name="Brown A."/>
            <person name="Chapman S.B."/>
            <person name="Chen Z."/>
            <person name="Dunbar C."/>
            <person name="Freedman E."/>
            <person name="Gearin G."/>
            <person name="Gellesch M."/>
            <person name="Goldberg J."/>
            <person name="Griggs A."/>
            <person name="Gujja S."/>
            <person name="Heiman D."/>
            <person name="Howarth C."/>
            <person name="Larson L."/>
            <person name="Lui A."/>
            <person name="MacDonald P.J.P."/>
            <person name="Mehta T."/>
            <person name="Montmayeur A."/>
            <person name="Murphy C."/>
            <person name="Neiman D."/>
            <person name="Pearson M."/>
            <person name="Priest M."/>
            <person name="Roberts A."/>
            <person name="Saif S."/>
            <person name="Shea T."/>
            <person name="Shenoy N."/>
            <person name="Sisk P."/>
            <person name="Stolte C."/>
            <person name="Sykes S."/>
            <person name="Yandava C."/>
            <person name="Wortman J."/>
            <person name="Nusbaum C."/>
            <person name="Birren B."/>
        </authorList>
    </citation>
    <scope>NUCLEOTIDE SEQUENCE</scope>
    <source>
        <strain evidence="1">ATCC 64411</strain>
    </source>
</reference>
<dbReference type="EMBL" id="GL876974">
    <property type="protein sequence ID" value="KLU90289.1"/>
    <property type="molecule type" value="Genomic_DNA"/>
</dbReference>
<gene>
    <name evidence="1" type="ORF">MAPG_09253</name>
</gene>
<reference evidence="2" key="5">
    <citation type="submission" date="2015-06" db="UniProtKB">
        <authorList>
            <consortium name="EnsemblFungi"/>
        </authorList>
    </citation>
    <scope>IDENTIFICATION</scope>
    <source>
        <strain evidence="2">ATCC 64411</strain>
    </source>
</reference>
<protein>
    <submittedName>
        <fullName evidence="1 2">Uncharacterized protein</fullName>
    </submittedName>
</protein>
<dbReference type="OrthoDB" id="10361469at2759"/>
<dbReference type="VEuPathDB" id="FungiDB:MAPG_09253"/>
<proteinExistence type="predicted"/>